<keyword evidence="3" id="KW-0547">Nucleotide-binding</keyword>
<dbReference type="GO" id="GO:0016887">
    <property type="term" value="F:ATP hydrolysis activity"/>
    <property type="evidence" value="ECO:0007669"/>
    <property type="project" value="InterPro"/>
</dbReference>
<evidence type="ECO:0000313" key="9">
    <source>
        <dbReference type="Proteomes" id="UP000285523"/>
    </source>
</evidence>
<evidence type="ECO:0000256" key="6">
    <source>
        <dbReference type="ARBA" id="ARBA00024722"/>
    </source>
</evidence>
<dbReference type="CDD" id="cd03224">
    <property type="entry name" value="ABC_TM1139_LivF_branched"/>
    <property type="match status" value="1"/>
</dbReference>
<dbReference type="RefSeq" id="WP_119858430.1">
    <property type="nucleotide sequence ID" value="NZ_QYYD01000024.1"/>
</dbReference>
<sequence>MTKPLLSVSNLVAGYGDIQILWGMDLEVGEGEAVCLVGSNGAGKSTLLRTLSGLLRARSGRVEFRGEDITNLPPKQILSRGIVHVPEGRRLFGPMNVVDNLLTGAYLRSDKAQIKRDLDHMLTLFPILAERRHQATVTLSGGEQQMCAIARGIMSAPKLLMIDELSLGLAPKVVDSLGAALRQIMHDGLSLLLVEQDVATAFELTSRGVVVDSGKVRISGPTADLAVNPMVQQAYMGLA</sequence>
<evidence type="ECO:0000256" key="2">
    <source>
        <dbReference type="ARBA" id="ARBA00022448"/>
    </source>
</evidence>
<feature type="domain" description="ABC transporter" evidence="7">
    <location>
        <begin position="6"/>
        <end position="238"/>
    </location>
</feature>
<comment type="similarity">
    <text evidence="1">Belongs to the ABC transporter superfamily.</text>
</comment>
<dbReference type="SMART" id="SM00382">
    <property type="entry name" value="AAA"/>
    <property type="match status" value="1"/>
</dbReference>
<keyword evidence="5" id="KW-0029">Amino-acid transport</keyword>
<proteinExistence type="inferred from homology"/>
<dbReference type="InterPro" id="IPR003593">
    <property type="entry name" value="AAA+_ATPase"/>
</dbReference>
<reference evidence="8 9" key="1">
    <citation type="submission" date="2018-09" db="EMBL/GenBank/DDBJ databases">
        <title>Draft genome sequence of Rhodopseudomonas palustris 2.1.18.</title>
        <authorList>
            <person name="Robertson S.L."/>
            <person name="Meyer T.E."/>
            <person name="Kyndt J.A."/>
        </authorList>
    </citation>
    <scope>NUCLEOTIDE SEQUENCE [LARGE SCALE GENOMIC DNA]</scope>
    <source>
        <strain evidence="8 9">2.1.18</strain>
    </source>
</reference>
<dbReference type="GO" id="GO:0015807">
    <property type="term" value="P:L-amino acid transport"/>
    <property type="evidence" value="ECO:0007669"/>
    <property type="project" value="TreeGrafter"/>
</dbReference>
<evidence type="ECO:0000259" key="7">
    <source>
        <dbReference type="PROSITE" id="PS50893"/>
    </source>
</evidence>
<dbReference type="OrthoDB" id="8445866at2"/>
<dbReference type="InterPro" id="IPR027417">
    <property type="entry name" value="P-loop_NTPase"/>
</dbReference>
<keyword evidence="4 8" id="KW-0067">ATP-binding</keyword>
<evidence type="ECO:0000256" key="1">
    <source>
        <dbReference type="ARBA" id="ARBA00005417"/>
    </source>
</evidence>
<dbReference type="PANTHER" id="PTHR43820:SF4">
    <property type="entry name" value="HIGH-AFFINITY BRANCHED-CHAIN AMINO ACID TRANSPORT ATP-BINDING PROTEIN LIVF"/>
    <property type="match status" value="1"/>
</dbReference>
<dbReference type="PANTHER" id="PTHR43820">
    <property type="entry name" value="HIGH-AFFINITY BRANCHED-CHAIN AMINO ACID TRANSPORT ATP-BINDING PROTEIN LIVF"/>
    <property type="match status" value="1"/>
</dbReference>
<keyword evidence="2" id="KW-0813">Transport</keyword>
<evidence type="ECO:0000256" key="4">
    <source>
        <dbReference type="ARBA" id="ARBA00022840"/>
    </source>
</evidence>
<dbReference type="PROSITE" id="PS50893">
    <property type="entry name" value="ABC_TRANSPORTER_2"/>
    <property type="match status" value="1"/>
</dbReference>
<dbReference type="InterPro" id="IPR052156">
    <property type="entry name" value="BCAA_Transport_ATP-bd_LivF"/>
</dbReference>
<dbReference type="GO" id="GO:0005524">
    <property type="term" value="F:ATP binding"/>
    <property type="evidence" value="ECO:0007669"/>
    <property type="project" value="UniProtKB-KW"/>
</dbReference>
<name>A0A418V0M8_RHOPL</name>
<organism evidence="8 9">
    <name type="scientific">Rhodopseudomonas palustris</name>
    <dbReference type="NCBI Taxonomy" id="1076"/>
    <lineage>
        <taxon>Bacteria</taxon>
        <taxon>Pseudomonadati</taxon>
        <taxon>Pseudomonadota</taxon>
        <taxon>Alphaproteobacteria</taxon>
        <taxon>Hyphomicrobiales</taxon>
        <taxon>Nitrobacteraceae</taxon>
        <taxon>Rhodopseudomonas</taxon>
    </lineage>
</organism>
<comment type="function">
    <text evidence="6">Involved in beta-(1--&gt;2)glucan export. Transmembrane domains (TMD) form a pore in the inner membrane and the ATP-binding domain (NBD) is responsible for energy generation.</text>
</comment>
<dbReference type="SUPFAM" id="SSF52540">
    <property type="entry name" value="P-loop containing nucleoside triphosphate hydrolases"/>
    <property type="match status" value="1"/>
</dbReference>
<dbReference type="GO" id="GO:0015658">
    <property type="term" value="F:branched-chain amino acid transmembrane transporter activity"/>
    <property type="evidence" value="ECO:0007669"/>
    <property type="project" value="TreeGrafter"/>
</dbReference>
<dbReference type="Pfam" id="PF00005">
    <property type="entry name" value="ABC_tran"/>
    <property type="match status" value="1"/>
</dbReference>
<protein>
    <submittedName>
        <fullName evidence="8">ABC transporter ATP-binding protein</fullName>
    </submittedName>
</protein>
<dbReference type="AlphaFoldDB" id="A0A418V0M8"/>
<evidence type="ECO:0000256" key="3">
    <source>
        <dbReference type="ARBA" id="ARBA00022741"/>
    </source>
</evidence>
<gene>
    <name evidence="8" type="ORF">D4Q52_20485</name>
</gene>
<accession>A0A418V0M8</accession>
<dbReference type="InterPro" id="IPR003439">
    <property type="entry name" value="ABC_transporter-like_ATP-bd"/>
</dbReference>
<evidence type="ECO:0000313" key="8">
    <source>
        <dbReference type="EMBL" id="RJF69365.1"/>
    </source>
</evidence>
<evidence type="ECO:0000256" key="5">
    <source>
        <dbReference type="ARBA" id="ARBA00022970"/>
    </source>
</evidence>
<dbReference type="Gene3D" id="3.40.50.300">
    <property type="entry name" value="P-loop containing nucleotide triphosphate hydrolases"/>
    <property type="match status" value="1"/>
</dbReference>
<comment type="caution">
    <text evidence="8">The sequence shown here is derived from an EMBL/GenBank/DDBJ whole genome shotgun (WGS) entry which is preliminary data.</text>
</comment>
<dbReference type="Proteomes" id="UP000285523">
    <property type="component" value="Unassembled WGS sequence"/>
</dbReference>
<dbReference type="EMBL" id="QYYD01000024">
    <property type="protein sequence ID" value="RJF69365.1"/>
    <property type="molecule type" value="Genomic_DNA"/>
</dbReference>